<dbReference type="EMBL" id="CAICTM010000003">
    <property type="protein sequence ID" value="CAB9496304.1"/>
    <property type="molecule type" value="Genomic_DNA"/>
</dbReference>
<evidence type="ECO:0000256" key="4">
    <source>
        <dbReference type="ARBA" id="ARBA00022989"/>
    </source>
</evidence>
<feature type="transmembrane region" description="Helical" evidence="8">
    <location>
        <begin position="230"/>
        <end position="250"/>
    </location>
</feature>
<evidence type="ECO:0000256" key="5">
    <source>
        <dbReference type="ARBA" id="ARBA00023136"/>
    </source>
</evidence>
<feature type="transmembrane region" description="Helical" evidence="8">
    <location>
        <begin position="406"/>
        <end position="425"/>
    </location>
</feature>
<dbReference type="GO" id="GO:0022857">
    <property type="term" value="F:transmembrane transporter activity"/>
    <property type="evidence" value="ECO:0007669"/>
    <property type="project" value="InterPro"/>
</dbReference>
<keyword evidence="10" id="KW-1185">Reference proteome</keyword>
<feature type="compositionally biased region" description="Low complexity" evidence="7">
    <location>
        <begin position="53"/>
        <end position="65"/>
    </location>
</feature>
<feature type="transmembrane region" description="Helical" evidence="8">
    <location>
        <begin position="478"/>
        <end position="500"/>
    </location>
</feature>
<dbReference type="InterPro" id="IPR000109">
    <property type="entry name" value="POT_fam"/>
</dbReference>
<feature type="transmembrane region" description="Helical" evidence="8">
    <location>
        <begin position="561"/>
        <end position="581"/>
    </location>
</feature>
<dbReference type="Gene3D" id="1.20.1250.20">
    <property type="entry name" value="MFS general substrate transporter like domains"/>
    <property type="match status" value="1"/>
</dbReference>
<dbReference type="PROSITE" id="PS01023">
    <property type="entry name" value="PTR2_2"/>
    <property type="match status" value="1"/>
</dbReference>
<dbReference type="InterPro" id="IPR018456">
    <property type="entry name" value="PTR2_symporter_CS"/>
</dbReference>
<dbReference type="GO" id="GO:0016020">
    <property type="term" value="C:membrane"/>
    <property type="evidence" value="ECO:0007669"/>
    <property type="project" value="UniProtKB-SubCell"/>
</dbReference>
<feature type="transmembrane region" description="Helical" evidence="8">
    <location>
        <begin position="124"/>
        <end position="144"/>
    </location>
</feature>
<evidence type="ECO:0000256" key="6">
    <source>
        <dbReference type="RuleBase" id="RU003755"/>
    </source>
</evidence>
<organism evidence="9 10">
    <name type="scientific">Seminavis robusta</name>
    <dbReference type="NCBI Taxonomy" id="568900"/>
    <lineage>
        <taxon>Eukaryota</taxon>
        <taxon>Sar</taxon>
        <taxon>Stramenopiles</taxon>
        <taxon>Ochrophyta</taxon>
        <taxon>Bacillariophyta</taxon>
        <taxon>Bacillariophyceae</taxon>
        <taxon>Bacillariophycidae</taxon>
        <taxon>Naviculales</taxon>
        <taxon>Naviculaceae</taxon>
        <taxon>Seminavis</taxon>
    </lineage>
</organism>
<evidence type="ECO:0000256" key="1">
    <source>
        <dbReference type="ARBA" id="ARBA00004141"/>
    </source>
</evidence>
<feature type="transmembrane region" description="Helical" evidence="8">
    <location>
        <begin position="299"/>
        <end position="318"/>
    </location>
</feature>
<evidence type="ECO:0000256" key="7">
    <source>
        <dbReference type="SAM" id="MobiDB-lite"/>
    </source>
</evidence>
<comment type="subcellular location">
    <subcellularLocation>
        <location evidence="1 6">Membrane</location>
        <topology evidence="1 6">Multi-pass membrane protein</topology>
    </subcellularLocation>
</comment>
<sequence length="688" mass="74574">MTTRAHSISSTRSADSSDYSDAFETSARSISSVAPTPHVTNQKRHTQQVMRHSSITSSSQGVSSSFLDTGSTEEDVLPSNVNSMEQLEDLPPECLSNDPHRPLRHVDDQHHVFTYSLNPTTYSVALILVVELLERFSFYGIYYTQTLYLTGVYNPDWNPGLNSVAAASFVSTSTAVAYTTPFIGAILADALLGDYWSILAGSIGLYLPGILLVALTSVPYFLGDTFNKPALFTALLFLWPMGTGIIKSVVNVFGAKQFHPILQSNLIEQYYVNFYISINVGALVGITLVPILAQHNVTTAYLLPVSFLALGILIFVSGTPRYVIGKPRGDLHVLNSCTKRTDSKNSKTDPNAPPTIPLSSILRITLLIVPFCIAYSQMPTTFIVQGTVMRKAFGFIDAATMNALDALSVLVFGWITGNVIYPGLAQRGIKLATTTKFAIGSALGALAIAWSLLVEHWIHAAYHHHQNQNDDASVSILWQAPAYMLIGAGEIFAVSAAYEVAFTASAPTTKALASAVNIFCVGGIPNIICIGLYQACEGWAFRSQRGDTNLQHLEDYATAHVGRYFAVLLGILLFGVALNLYPPVRDFVDGTEQQAADLVKTPVLRKPNIVGREANGAATANEQSPLLSKDKAALLQHQNYLKYGKGPVLYKLGSMRAGPSLSHKESKNNAVKKSFIPQLYGGPNEDNV</sequence>
<feature type="transmembrane region" description="Helical" evidence="8">
    <location>
        <begin position="270"/>
        <end position="293"/>
    </location>
</feature>
<keyword evidence="3 6" id="KW-0812">Transmembrane</keyword>
<evidence type="ECO:0000256" key="3">
    <source>
        <dbReference type="ARBA" id="ARBA00022692"/>
    </source>
</evidence>
<gene>
    <name evidence="9" type="ORF">SEMRO_3_G002800.1</name>
</gene>
<feature type="transmembrane region" description="Helical" evidence="8">
    <location>
        <begin position="437"/>
        <end position="458"/>
    </location>
</feature>
<evidence type="ECO:0000313" key="10">
    <source>
        <dbReference type="Proteomes" id="UP001153069"/>
    </source>
</evidence>
<dbReference type="PANTHER" id="PTHR11654">
    <property type="entry name" value="OLIGOPEPTIDE TRANSPORTER-RELATED"/>
    <property type="match status" value="1"/>
</dbReference>
<feature type="transmembrane region" description="Helical" evidence="8">
    <location>
        <begin position="195"/>
        <end position="218"/>
    </location>
</feature>
<feature type="transmembrane region" description="Helical" evidence="8">
    <location>
        <begin position="364"/>
        <end position="386"/>
    </location>
</feature>
<name>A0A9N8D8R7_9STRA</name>
<proteinExistence type="inferred from homology"/>
<dbReference type="OrthoDB" id="8904098at2759"/>
<dbReference type="InterPro" id="IPR036259">
    <property type="entry name" value="MFS_trans_sf"/>
</dbReference>
<feature type="compositionally biased region" description="Low complexity" evidence="7">
    <location>
        <begin position="1"/>
        <end position="22"/>
    </location>
</feature>
<dbReference type="Pfam" id="PF00854">
    <property type="entry name" value="PTR2"/>
    <property type="match status" value="2"/>
</dbReference>
<feature type="compositionally biased region" description="Polar residues" evidence="7">
    <location>
        <begin position="26"/>
        <end position="40"/>
    </location>
</feature>
<dbReference type="SUPFAM" id="SSF103473">
    <property type="entry name" value="MFS general substrate transporter"/>
    <property type="match status" value="1"/>
</dbReference>
<keyword evidence="6" id="KW-0813">Transport</keyword>
<comment type="caution">
    <text evidence="9">The sequence shown here is derived from an EMBL/GenBank/DDBJ whole genome shotgun (WGS) entry which is preliminary data.</text>
</comment>
<comment type="similarity">
    <text evidence="2 6">Belongs to the major facilitator superfamily. Proton-dependent oligopeptide transporter (POT/PTR) (TC 2.A.17) family.</text>
</comment>
<keyword evidence="5 8" id="KW-0472">Membrane</keyword>
<evidence type="ECO:0000256" key="8">
    <source>
        <dbReference type="SAM" id="Phobius"/>
    </source>
</evidence>
<dbReference type="GO" id="GO:0006857">
    <property type="term" value="P:oligopeptide transport"/>
    <property type="evidence" value="ECO:0007669"/>
    <property type="project" value="InterPro"/>
</dbReference>
<feature type="transmembrane region" description="Helical" evidence="8">
    <location>
        <begin position="164"/>
        <end position="188"/>
    </location>
</feature>
<dbReference type="AlphaFoldDB" id="A0A9N8D8R7"/>
<feature type="region of interest" description="Disordered" evidence="7">
    <location>
        <begin position="1"/>
        <end position="75"/>
    </location>
</feature>
<evidence type="ECO:0000256" key="2">
    <source>
        <dbReference type="ARBA" id="ARBA00005982"/>
    </source>
</evidence>
<accession>A0A9N8D8R7</accession>
<feature type="transmembrane region" description="Helical" evidence="8">
    <location>
        <begin position="512"/>
        <end position="533"/>
    </location>
</feature>
<keyword evidence="4 8" id="KW-1133">Transmembrane helix</keyword>
<reference evidence="9" key="1">
    <citation type="submission" date="2020-06" db="EMBL/GenBank/DDBJ databases">
        <authorList>
            <consortium name="Plant Systems Biology data submission"/>
        </authorList>
    </citation>
    <scope>NUCLEOTIDE SEQUENCE</scope>
    <source>
        <strain evidence="9">D6</strain>
    </source>
</reference>
<protein>
    <submittedName>
        <fullName evidence="9">Peptide transporter family 1</fullName>
    </submittedName>
</protein>
<evidence type="ECO:0000313" key="9">
    <source>
        <dbReference type="EMBL" id="CAB9496304.1"/>
    </source>
</evidence>
<dbReference type="Proteomes" id="UP001153069">
    <property type="component" value="Unassembled WGS sequence"/>
</dbReference>